<dbReference type="EMBL" id="JAPWDS010000006">
    <property type="protein sequence ID" value="KAJ5494622.1"/>
    <property type="molecule type" value="Genomic_DNA"/>
</dbReference>
<evidence type="ECO:0000313" key="2">
    <source>
        <dbReference type="Proteomes" id="UP001149954"/>
    </source>
</evidence>
<sequence length="210" mass="22379">MALADSCMNAARTSNRILSKLFVDGTLATLGYWDAHYLFSSTLILLMAAVMSPSQAVSDAVDTALSVLCSMRDNGNVPASDYCERLKLVQKSIVELRDGVMKGSEAVPTTNAAQTQVTAAGLERVRIQDGGWVAHNSDIVGPMGGESRGGGVGIENFRLEDNFDALANPYIDGFLAEKSFAWPNAFPDGTTLQQFADELGVSFGLLEPHG</sequence>
<reference evidence="1" key="1">
    <citation type="submission" date="2022-12" db="EMBL/GenBank/DDBJ databases">
        <authorList>
            <person name="Petersen C."/>
        </authorList>
    </citation>
    <scope>NUCLEOTIDE SEQUENCE</scope>
    <source>
        <strain evidence="1">IBT 29495</strain>
    </source>
</reference>
<gene>
    <name evidence="1" type="ORF">N7463_010709</name>
</gene>
<reference evidence="1" key="2">
    <citation type="journal article" date="2023" name="IMA Fungus">
        <title>Comparative genomic study of the Penicillium genus elucidates a diverse pangenome and 15 lateral gene transfer events.</title>
        <authorList>
            <person name="Petersen C."/>
            <person name="Sorensen T."/>
            <person name="Nielsen M.R."/>
            <person name="Sondergaard T.E."/>
            <person name="Sorensen J.L."/>
            <person name="Fitzpatrick D.A."/>
            <person name="Frisvad J.C."/>
            <person name="Nielsen K.L."/>
        </authorList>
    </citation>
    <scope>NUCLEOTIDE SEQUENCE</scope>
    <source>
        <strain evidence="1">IBT 29495</strain>
    </source>
</reference>
<keyword evidence="2" id="KW-1185">Reference proteome</keyword>
<dbReference type="Proteomes" id="UP001149954">
    <property type="component" value="Unassembled WGS sequence"/>
</dbReference>
<accession>A0A9W9XKD5</accession>
<dbReference type="AlphaFoldDB" id="A0A9W9XKD5"/>
<evidence type="ECO:0000313" key="1">
    <source>
        <dbReference type="EMBL" id="KAJ5494622.1"/>
    </source>
</evidence>
<organism evidence="1 2">
    <name type="scientific">Penicillium fimorum</name>
    <dbReference type="NCBI Taxonomy" id="1882269"/>
    <lineage>
        <taxon>Eukaryota</taxon>
        <taxon>Fungi</taxon>
        <taxon>Dikarya</taxon>
        <taxon>Ascomycota</taxon>
        <taxon>Pezizomycotina</taxon>
        <taxon>Eurotiomycetes</taxon>
        <taxon>Eurotiomycetidae</taxon>
        <taxon>Eurotiales</taxon>
        <taxon>Aspergillaceae</taxon>
        <taxon>Penicillium</taxon>
    </lineage>
</organism>
<dbReference type="OrthoDB" id="2962993at2759"/>
<name>A0A9W9XKD5_9EURO</name>
<protein>
    <submittedName>
        <fullName evidence="1">Transcriptional regulator family: Fungal Specific TF</fullName>
    </submittedName>
</protein>
<proteinExistence type="predicted"/>
<comment type="caution">
    <text evidence="1">The sequence shown here is derived from an EMBL/GenBank/DDBJ whole genome shotgun (WGS) entry which is preliminary data.</text>
</comment>
<dbReference type="CDD" id="cd12148">
    <property type="entry name" value="fungal_TF_MHR"/>
    <property type="match status" value="1"/>
</dbReference>